<organism evidence="1 2">
    <name type="scientific">Exophiala sideris</name>
    <dbReference type="NCBI Taxonomy" id="1016849"/>
    <lineage>
        <taxon>Eukaryota</taxon>
        <taxon>Fungi</taxon>
        <taxon>Dikarya</taxon>
        <taxon>Ascomycota</taxon>
        <taxon>Pezizomycotina</taxon>
        <taxon>Eurotiomycetes</taxon>
        <taxon>Chaetothyriomycetidae</taxon>
        <taxon>Chaetothyriales</taxon>
        <taxon>Herpotrichiellaceae</taxon>
        <taxon>Exophiala</taxon>
    </lineage>
</organism>
<sequence>MEDQQKRLVCRKRCRCPVASNGPCKHSCQPTKVGGADGHDFYLLAAYLPEATAIIREMINNVIRYGQMEMPEWARATDAEWCSWTSDHRPPKVDHAQLEIEYREVKRVYWDEFKSGSSEMGVLYKAHEEENVRKHGRNGVFEDLGRFWPEHTEEIARSRIMHRDIEVEYAVFEFNMKSLQCMVGNWLGDCWRNANAQI</sequence>
<dbReference type="HOGENOM" id="CLU_1378139_0_0_1"/>
<dbReference type="EMBL" id="KN846951">
    <property type="protein sequence ID" value="KIV84519.1"/>
    <property type="molecule type" value="Genomic_DNA"/>
</dbReference>
<protein>
    <submittedName>
        <fullName evidence="1">Uncharacterized protein</fullName>
    </submittedName>
</protein>
<proteinExistence type="predicted"/>
<dbReference type="Proteomes" id="UP000053599">
    <property type="component" value="Unassembled WGS sequence"/>
</dbReference>
<evidence type="ECO:0000313" key="1">
    <source>
        <dbReference type="EMBL" id="KIV84519.1"/>
    </source>
</evidence>
<name>A0A0D1YSX5_9EURO</name>
<gene>
    <name evidence="1" type="ORF">PV11_00294</name>
</gene>
<dbReference type="AlphaFoldDB" id="A0A0D1YSX5"/>
<accession>A0A0D1YSX5</accession>
<evidence type="ECO:0000313" key="2">
    <source>
        <dbReference type="Proteomes" id="UP000053599"/>
    </source>
</evidence>
<reference evidence="1 2" key="1">
    <citation type="submission" date="2015-01" db="EMBL/GenBank/DDBJ databases">
        <title>The Genome Sequence of Exophiala sideris CBS121828.</title>
        <authorList>
            <consortium name="The Broad Institute Genomics Platform"/>
            <person name="Cuomo C."/>
            <person name="de Hoog S."/>
            <person name="Gorbushina A."/>
            <person name="Stielow B."/>
            <person name="Teixiera M."/>
            <person name="Abouelleil A."/>
            <person name="Chapman S.B."/>
            <person name="Priest M."/>
            <person name="Young S.K."/>
            <person name="Wortman J."/>
            <person name="Nusbaum C."/>
            <person name="Birren B."/>
        </authorList>
    </citation>
    <scope>NUCLEOTIDE SEQUENCE [LARGE SCALE GENOMIC DNA]</scope>
    <source>
        <strain evidence="1 2">CBS 121828</strain>
    </source>
</reference>